<dbReference type="EMBL" id="BARV01008398">
    <property type="protein sequence ID" value="GAI03485.1"/>
    <property type="molecule type" value="Genomic_DNA"/>
</dbReference>
<dbReference type="Gene3D" id="3.40.50.300">
    <property type="entry name" value="P-loop containing nucleotide triphosphate hydrolases"/>
    <property type="match status" value="1"/>
</dbReference>
<dbReference type="InterPro" id="IPR017871">
    <property type="entry name" value="ABC_transporter-like_CS"/>
</dbReference>
<comment type="similarity">
    <text evidence="1">Belongs to the ABC transporter superfamily.</text>
</comment>
<feature type="non-terminal residue" evidence="6">
    <location>
        <position position="240"/>
    </location>
</feature>
<organism evidence="6">
    <name type="scientific">marine sediment metagenome</name>
    <dbReference type="NCBI Taxonomy" id="412755"/>
    <lineage>
        <taxon>unclassified sequences</taxon>
        <taxon>metagenomes</taxon>
        <taxon>ecological metagenomes</taxon>
    </lineage>
</organism>
<dbReference type="AlphaFoldDB" id="X1LM79"/>
<evidence type="ECO:0000256" key="3">
    <source>
        <dbReference type="ARBA" id="ARBA00022741"/>
    </source>
</evidence>
<proteinExistence type="inferred from homology"/>
<dbReference type="InterPro" id="IPR003439">
    <property type="entry name" value="ABC_transporter-like_ATP-bd"/>
</dbReference>
<dbReference type="GO" id="GO:0005524">
    <property type="term" value="F:ATP binding"/>
    <property type="evidence" value="ECO:0007669"/>
    <property type="project" value="UniProtKB-KW"/>
</dbReference>
<keyword evidence="3" id="KW-0547">Nucleotide-binding</keyword>
<keyword evidence="2" id="KW-0813">Transport</keyword>
<sequence length="240" mass="26907">MLNHRLLEVENLKKYYLITGGLLARQVGEVKAVDGVSFYINQGETLGLAGESGCGKSTLGRIILRLEEPTEGEIIYQGINITKLGKKELRRLRKQIQIIFQDPQSSLDPRMTVNQSIGEALLIHGMKDDQERAKRVVEILERVGLEAQHAWCYPHEFSSGQRQRIGIGRALAVNPRLIIADEPVSALDVSIQAQILNLMLDLQTEFGLAYLFIAHDLSVIRQISHRVAIMYLGKIVELAE</sequence>
<keyword evidence="4" id="KW-0067">ATP-binding</keyword>
<dbReference type="Pfam" id="PF00005">
    <property type="entry name" value="ABC_tran"/>
    <property type="match status" value="1"/>
</dbReference>
<feature type="domain" description="ABC transporter" evidence="5">
    <location>
        <begin position="7"/>
        <end position="238"/>
    </location>
</feature>
<dbReference type="SMART" id="SM00382">
    <property type="entry name" value="AAA"/>
    <property type="match status" value="1"/>
</dbReference>
<accession>X1LM79</accession>
<dbReference type="PANTHER" id="PTHR43776">
    <property type="entry name" value="TRANSPORT ATP-BINDING PROTEIN"/>
    <property type="match status" value="1"/>
</dbReference>
<dbReference type="InterPro" id="IPR050319">
    <property type="entry name" value="ABC_transp_ATP-bind"/>
</dbReference>
<dbReference type="SUPFAM" id="SSF52540">
    <property type="entry name" value="P-loop containing nucleoside triphosphate hydrolases"/>
    <property type="match status" value="1"/>
</dbReference>
<gene>
    <name evidence="6" type="ORF">S06H3_16892</name>
</gene>
<evidence type="ECO:0000256" key="1">
    <source>
        <dbReference type="ARBA" id="ARBA00005417"/>
    </source>
</evidence>
<evidence type="ECO:0000256" key="4">
    <source>
        <dbReference type="ARBA" id="ARBA00022840"/>
    </source>
</evidence>
<dbReference type="GO" id="GO:0016887">
    <property type="term" value="F:ATP hydrolysis activity"/>
    <property type="evidence" value="ECO:0007669"/>
    <property type="project" value="InterPro"/>
</dbReference>
<evidence type="ECO:0000256" key="2">
    <source>
        <dbReference type="ARBA" id="ARBA00022448"/>
    </source>
</evidence>
<protein>
    <recommendedName>
        <fullName evidence="5">ABC transporter domain-containing protein</fullName>
    </recommendedName>
</protein>
<name>X1LM79_9ZZZZ</name>
<dbReference type="InterPro" id="IPR027417">
    <property type="entry name" value="P-loop_NTPase"/>
</dbReference>
<dbReference type="CDD" id="cd03257">
    <property type="entry name" value="ABC_NikE_OppD_transporters"/>
    <property type="match status" value="1"/>
</dbReference>
<dbReference type="PROSITE" id="PS50893">
    <property type="entry name" value="ABC_TRANSPORTER_2"/>
    <property type="match status" value="1"/>
</dbReference>
<dbReference type="PROSITE" id="PS00211">
    <property type="entry name" value="ABC_TRANSPORTER_1"/>
    <property type="match status" value="1"/>
</dbReference>
<dbReference type="InterPro" id="IPR003593">
    <property type="entry name" value="AAA+_ATPase"/>
</dbReference>
<reference evidence="6" key="1">
    <citation type="journal article" date="2014" name="Front. Microbiol.">
        <title>High frequency of phylogenetically diverse reductive dehalogenase-homologous genes in deep subseafloor sedimentary metagenomes.</title>
        <authorList>
            <person name="Kawai M."/>
            <person name="Futagami T."/>
            <person name="Toyoda A."/>
            <person name="Takaki Y."/>
            <person name="Nishi S."/>
            <person name="Hori S."/>
            <person name="Arai W."/>
            <person name="Tsubouchi T."/>
            <person name="Morono Y."/>
            <person name="Uchiyama I."/>
            <person name="Ito T."/>
            <person name="Fujiyama A."/>
            <person name="Inagaki F."/>
            <person name="Takami H."/>
        </authorList>
    </citation>
    <scope>NUCLEOTIDE SEQUENCE</scope>
    <source>
        <strain evidence="6">Expedition CK06-06</strain>
    </source>
</reference>
<comment type="caution">
    <text evidence="6">The sequence shown here is derived from an EMBL/GenBank/DDBJ whole genome shotgun (WGS) entry which is preliminary data.</text>
</comment>
<dbReference type="PANTHER" id="PTHR43776:SF7">
    <property type="entry name" value="D,D-DIPEPTIDE TRANSPORT ATP-BINDING PROTEIN DDPF-RELATED"/>
    <property type="match status" value="1"/>
</dbReference>
<evidence type="ECO:0000313" key="6">
    <source>
        <dbReference type="EMBL" id="GAI03485.1"/>
    </source>
</evidence>
<evidence type="ECO:0000259" key="5">
    <source>
        <dbReference type="PROSITE" id="PS50893"/>
    </source>
</evidence>
<dbReference type="GO" id="GO:0055085">
    <property type="term" value="P:transmembrane transport"/>
    <property type="evidence" value="ECO:0007669"/>
    <property type="project" value="UniProtKB-ARBA"/>
</dbReference>